<dbReference type="CDD" id="cd16916">
    <property type="entry name" value="HATPase_CheA-like"/>
    <property type="match status" value="1"/>
</dbReference>
<dbReference type="Gene3D" id="3.30.565.10">
    <property type="entry name" value="Histidine kinase-like ATPase, C-terminal domain"/>
    <property type="match status" value="1"/>
</dbReference>
<dbReference type="InterPro" id="IPR004105">
    <property type="entry name" value="CheA-like_dim"/>
</dbReference>
<dbReference type="CDD" id="cd00088">
    <property type="entry name" value="HPT"/>
    <property type="match status" value="1"/>
</dbReference>
<dbReference type="GeneID" id="24794648"/>
<dbReference type="InterPro" id="IPR004358">
    <property type="entry name" value="Sig_transdc_His_kin-like_C"/>
</dbReference>
<keyword evidence="8 18" id="KW-0808">Transferase</keyword>
<dbReference type="InterPro" id="IPR003594">
    <property type="entry name" value="HATPase_dom"/>
</dbReference>
<dbReference type="Gene3D" id="1.10.287.560">
    <property type="entry name" value="Histidine kinase CheA-like, homodimeric domain"/>
    <property type="match status" value="1"/>
</dbReference>
<organism evidence="18 19">
    <name type="scientific">Archaeoglobus fulgidus DSM 8774</name>
    <dbReference type="NCBI Taxonomy" id="1344584"/>
    <lineage>
        <taxon>Archaea</taxon>
        <taxon>Methanobacteriati</taxon>
        <taxon>Methanobacteriota</taxon>
        <taxon>Archaeoglobi</taxon>
        <taxon>Archaeoglobales</taxon>
        <taxon>Archaeoglobaceae</taxon>
        <taxon>Archaeoglobus</taxon>
    </lineage>
</organism>
<dbReference type="CDD" id="cd00731">
    <property type="entry name" value="CheA_reg"/>
    <property type="match status" value="1"/>
</dbReference>
<evidence type="ECO:0000256" key="5">
    <source>
        <dbReference type="ARBA" id="ARBA00022490"/>
    </source>
</evidence>
<dbReference type="GO" id="GO:0005737">
    <property type="term" value="C:cytoplasm"/>
    <property type="evidence" value="ECO:0007669"/>
    <property type="project" value="UniProtKB-SubCell"/>
</dbReference>
<dbReference type="PROSITE" id="PS50109">
    <property type="entry name" value="HIS_KIN"/>
    <property type="match status" value="1"/>
</dbReference>
<keyword evidence="11" id="KW-0067">ATP-binding</keyword>
<dbReference type="SMART" id="SM00387">
    <property type="entry name" value="HATPase_c"/>
    <property type="match status" value="1"/>
</dbReference>
<dbReference type="InterPro" id="IPR036061">
    <property type="entry name" value="CheW-like_dom_sf"/>
</dbReference>
<dbReference type="InterPro" id="IPR008207">
    <property type="entry name" value="Sig_transdc_His_kin_Hpt_dom"/>
</dbReference>
<evidence type="ECO:0000256" key="3">
    <source>
        <dbReference type="ARBA" id="ARBA00012438"/>
    </source>
</evidence>
<dbReference type="InterPro" id="IPR036890">
    <property type="entry name" value="HATPase_C_sf"/>
</dbReference>
<dbReference type="Pfam" id="PF01627">
    <property type="entry name" value="Hpt"/>
    <property type="match status" value="1"/>
</dbReference>
<dbReference type="InterPro" id="IPR037052">
    <property type="entry name" value="CheA-like_P2_sf"/>
</dbReference>
<dbReference type="InterPro" id="IPR002545">
    <property type="entry name" value="CheW-lke_dom"/>
</dbReference>
<feature type="modified residue" description="Phosphohistidine" evidence="13">
    <location>
        <position position="46"/>
    </location>
</feature>
<reference evidence="18 19" key="1">
    <citation type="submission" date="2013-07" db="EMBL/GenBank/DDBJ databases">
        <title>Genome of Archaeoglobus fulgidus.</title>
        <authorList>
            <person name="Fiebig A."/>
            <person name="Birkeland N.-K."/>
        </authorList>
    </citation>
    <scope>NUCLEOTIDE SEQUENCE [LARGE SCALE GENOMIC DNA]</scope>
    <source>
        <strain evidence="18 19">DSM 8774</strain>
    </source>
</reference>
<dbReference type="EMBL" id="CP006577">
    <property type="protein sequence ID" value="AIG97919.1"/>
    <property type="molecule type" value="Genomic_DNA"/>
</dbReference>
<accession>A0A075WFN5</accession>
<evidence type="ECO:0000256" key="1">
    <source>
        <dbReference type="ARBA" id="ARBA00000085"/>
    </source>
</evidence>
<evidence type="ECO:0000256" key="11">
    <source>
        <dbReference type="ARBA" id="ARBA00022840"/>
    </source>
</evidence>
<dbReference type="KEGG" id="afg:AFULGI_00011360"/>
<evidence type="ECO:0000256" key="6">
    <source>
        <dbReference type="ARBA" id="ARBA00022500"/>
    </source>
</evidence>
<evidence type="ECO:0000256" key="2">
    <source>
        <dbReference type="ARBA" id="ARBA00004496"/>
    </source>
</evidence>
<dbReference type="SUPFAM" id="SSF55874">
    <property type="entry name" value="ATPase domain of HSP90 chaperone/DNA topoisomerase II/histidine kinase"/>
    <property type="match status" value="1"/>
</dbReference>
<keyword evidence="9" id="KW-0547">Nucleotide-binding</keyword>
<dbReference type="SUPFAM" id="SSF47226">
    <property type="entry name" value="Histidine-containing phosphotransfer domain, HPT domain"/>
    <property type="match status" value="1"/>
</dbReference>
<comment type="catalytic activity">
    <reaction evidence="1">
        <text>ATP + protein L-histidine = ADP + protein N-phospho-L-histidine.</text>
        <dbReference type="EC" id="2.7.13.3"/>
    </reaction>
</comment>
<dbReference type="InterPro" id="IPR035891">
    <property type="entry name" value="CheY-binding_CheA"/>
</dbReference>
<dbReference type="SUPFAM" id="SSF55052">
    <property type="entry name" value="CheY-binding domain of CheA"/>
    <property type="match status" value="1"/>
</dbReference>
<dbReference type="Pfam" id="PF02895">
    <property type="entry name" value="H-kinase_dim"/>
    <property type="match status" value="1"/>
</dbReference>
<dbReference type="InterPro" id="IPR051315">
    <property type="entry name" value="Bact_Chemotaxis_CheA"/>
</dbReference>
<evidence type="ECO:0000259" key="15">
    <source>
        <dbReference type="PROSITE" id="PS50109"/>
    </source>
</evidence>
<dbReference type="SMART" id="SM00073">
    <property type="entry name" value="HPT"/>
    <property type="match status" value="1"/>
</dbReference>
<dbReference type="InterPro" id="IPR005467">
    <property type="entry name" value="His_kinase_dom"/>
</dbReference>
<dbReference type="PANTHER" id="PTHR43395:SF10">
    <property type="entry name" value="CHEMOTAXIS PROTEIN CHEA"/>
    <property type="match status" value="1"/>
</dbReference>
<dbReference type="RefSeq" id="WP_048095505.1">
    <property type="nucleotide sequence ID" value="NZ_CP006577.1"/>
</dbReference>
<evidence type="ECO:0000259" key="17">
    <source>
        <dbReference type="PROSITE" id="PS50894"/>
    </source>
</evidence>
<keyword evidence="10 18" id="KW-0418">Kinase</keyword>
<evidence type="ECO:0000256" key="9">
    <source>
        <dbReference type="ARBA" id="ARBA00022741"/>
    </source>
</evidence>
<dbReference type="InterPro" id="IPR036641">
    <property type="entry name" value="HPT_dom_sf"/>
</dbReference>
<evidence type="ECO:0000256" key="8">
    <source>
        <dbReference type="ARBA" id="ARBA00022679"/>
    </source>
</evidence>
<keyword evidence="7 13" id="KW-0597">Phosphoprotein</keyword>
<evidence type="ECO:0000256" key="12">
    <source>
        <dbReference type="ARBA" id="ARBA00023012"/>
    </source>
</evidence>
<dbReference type="SMART" id="SM00260">
    <property type="entry name" value="CheW"/>
    <property type="match status" value="1"/>
</dbReference>
<evidence type="ECO:0000313" key="19">
    <source>
        <dbReference type="Proteomes" id="UP000028501"/>
    </source>
</evidence>
<name>A0A075WFN5_ARCFL</name>
<evidence type="ECO:0000256" key="14">
    <source>
        <dbReference type="SAM" id="MobiDB-lite"/>
    </source>
</evidence>
<feature type="region of interest" description="Disordered" evidence="14">
    <location>
        <begin position="237"/>
        <end position="268"/>
    </location>
</feature>
<dbReference type="SUPFAM" id="SSF50341">
    <property type="entry name" value="CheW-like"/>
    <property type="match status" value="1"/>
</dbReference>
<dbReference type="SMART" id="SM01231">
    <property type="entry name" value="H-kinase_dim"/>
    <property type="match status" value="1"/>
</dbReference>
<evidence type="ECO:0000313" key="18">
    <source>
        <dbReference type="EMBL" id="AIG97919.1"/>
    </source>
</evidence>
<evidence type="ECO:0000259" key="16">
    <source>
        <dbReference type="PROSITE" id="PS50851"/>
    </source>
</evidence>
<feature type="domain" description="HPt" evidence="17">
    <location>
        <begin position="1"/>
        <end position="103"/>
    </location>
</feature>
<gene>
    <name evidence="18" type="ORF">AFULGI_00011360</name>
</gene>
<dbReference type="PROSITE" id="PS50894">
    <property type="entry name" value="HPT"/>
    <property type="match status" value="1"/>
</dbReference>
<dbReference type="Proteomes" id="UP000028501">
    <property type="component" value="Chromosome"/>
</dbReference>
<dbReference type="EC" id="2.7.13.3" evidence="3"/>
<proteinExistence type="predicted"/>
<dbReference type="AlphaFoldDB" id="A0A075WFN5"/>
<keyword evidence="5" id="KW-0963">Cytoplasm</keyword>
<feature type="compositionally biased region" description="Basic and acidic residues" evidence="14">
    <location>
        <begin position="243"/>
        <end position="268"/>
    </location>
</feature>
<dbReference type="GO" id="GO:0005524">
    <property type="term" value="F:ATP binding"/>
    <property type="evidence" value="ECO:0007669"/>
    <property type="project" value="UniProtKB-KW"/>
</dbReference>
<dbReference type="Pfam" id="PF07194">
    <property type="entry name" value="P2"/>
    <property type="match status" value="1"/>
</dbReference>
<evidence type="ECO:0000256" key="13">
    <source>
        <dbReference type="PROSITE-ProRule" id="PRU00110"/>
    </source>
</evidence>
<evidence type="ECO:0000256" key="10">
    <source>
        <dbReference type="ARBA" id="ARBA00022777"/>
    </source>
</evidence>
<feature type="domain" description="Histidine kinase" evidence="15">
    <location>
        <begin position="321"/>
        <end position="521"/>
    </location>
</feature>
<dbReference type="InterPro" id="IPR010808">
    <property type="entry name" value="CheA_P2-bd"/>
</dbReference>
<sequence length="656" mass="73058">MSDEMEEYKQEFIQEAREYLDVMNQNFIKVEKGDVDAINEIFRMAHTIKGMAGFMGYKNLEELCHKLESAMGKVRDGEIEVTEELIDVMLKAVDAIGEMIDRIEDEDSDSVDVRDIIEALTMFMESREEEEVADRHELKPATANLRVDVYISEDCVMKSVRAALVVEALSEVAEVVGVIPDESDMEKETFDAHFVVYLNAPDASVVEDTISKIAEINRFEVSPVDGETVEMGQAVSEEEAEEKAEGAARAETEAKVEKTEKRVDPGRKDKKKLESIRVNISQLDTIMNLVGELVISKGRLLQIASEYDIPELKEAVAIMDKSITSLQDEIMQIRMVRVERVFSKFPRMVRDLARKLGKKVDFAMEGLETELDRTVLDEISDPLVHLVRNAVDHGIETPEERVAAGKDEVGRIKLAAWREKNNIIIELEDDGRGLDVEKIKQKAIEKGIVSPAEADSMSEDEIKMLIFSPGFSTKDEATEVSGRGVGMDVVKTTVERLGGSVRISSEKGKGTRIRIHLPPTVAIVKSLLVKVANETYAIPISSVVEALYVGEDNWKVIHGNPFLIVRGKLVPAFKLRELFNVRNGRPEREVGIIVEKEGEKYALIADTIAEQQEIVIKPLTGYLAKIKGFSGVTILGDGRVVPILDVSSLLGGDRLA</sequence>
<dbReference type="PROSITE" id="PS50851">
    <property type="entry name" value="CHEW"/>
    <property type="match status" value="1"/>
</dbReference>
<dbReference type="PANTHER" id="PTHR43395">
    <property type="entry name" value="SENSOR HISTIDINE KINASE CHEA"/>
    <property type="match status" value="1"/>
</dbReference>
<dbReference type="Pfam" id="PF01584">
    <property type="entry name" value="CheW"/>
    <property type="match status" value="1"/>
</dbReference>
<dbReference type="GO" id="GO:0000155">
    <property type="term" value="F:phosphorelay sensor kinase activity"/>
    <property type="evidence" value="ECO:0007669"/>
    <property type="project" value="InterPro"/>
</dbReference>
<dbReference type="SUPFAM" id="SSF47384">
    <property type="entry name" value="Homodimeric domain of signal transducing histidine kinase"/>
    <property type="match status" value="1"/>
</dbReference>
<comment type="subcellular location">
    <subcellularLocation>
        <location evidence="2">Cytoplasm</location>
    </subcellularLocation>
</comment>
<dbReference type="GO" id="GO:0006935">
    <property type="term" value="P:chemotaxis"/>
    <property type="evidence" value="ECO:0007669"/>
    <property type="project" value="UniProtKB-KW"/>
</dbReference>
<dbReference type="Pfam" id="PF02518">
    <property type="entry name" value="HATPase_c"/>
    <property type="match status" value="1"/>
</dbReference>
<dbReference type="Gene3D" id="1.20.120.160">
    <property type="entry name" value="HPT domain"/>
    <property type="match status" value="1"/>
</dbReference>
<dbReference type="HOGENOM" id="CLU_000650_3_6_2"/>
<dbReference type="InterPro" id="IPR037006">
    <property type="entry name" value="CheA-like_homodim_sf"/>
</dbReference>
<dbReference type="Gene3D" id="2.30.30.40">
    <property type="entry name" value="SH3 Domains"/>
    <property type="match status" value="1"/>
</dbReference>
<feature type="domain" description="CheW-like" evidence="16">
    <location>
        <begin position="523"/>
        <end position="655"/>
    </location>
</feature>
<evidence type="ECO:0000256" key="7">
    <source>
        <dbReference type="ARBA" id="ARBA00022553"/>
    </source>
</evidence>
<dbReference type="FunFam" id="3.30.565.10:FF:000016">
    <property type="entry name" value="Chemotaxis protein CheA, putative"/>
    <property type="match status" value="1"/>
</dbReference>
<dbReference type="InterPro" id="IPR036097">
    <property type="entry name" value="HisK_dim/P_sf"/>
</dbReference>
<dbReference type="PRINTS" id="PR00344">
    <property type="entry name" value="BCTRLSENSOR"/>
</dbReference>
<dbReference type="Gene3D" id="3.30.70.1110">
    <property type="entry name" value="Histidine kinase CheA-like, P2 response regulator-binding domain"/>
    <property type="match status" value="1"/>
</dbReference>
<protein>
    <recommendedName>
        <fullName evidence="4">Chemotaxis protein CheA</fullName>
        <ecNumber evidence="3">2.7.13.3</ecNumber>
    </recommendedName>
</protein>
<evidence type="ECO:0000256" key="4">
    <source>
        <dbReference type="ARBA" id="ARBA00021495"/>
    </source>
</evidence>
<keyword evidence="12" id="KW-0902">Two-component regulatory system</keyword>
<keyword evidence="6" id="KW-0145">Chemotaxis</keyword>